<dbReference type="Proteomes" id="UP001162881">
    <property type="component" value="Unassembled WGS sequence"/>
</dbReference>
<evidence type="ECO:0000313" key="2">
    <source>
        <dbReference type="EMBL" id="MCJ2182927.1"/>
    </source>
</evidence>
<dbReference type="SUPFAM" id="SSF56954">
    <property type="entry name" value="Outer membrane efflux proteins (OEP)"/>
    <property type="match status" value="1"/>
</dbReference>
<protein>
    <submittedName>
        <fullName evidence="2">TolC family protein</fullName>
    </submittedName>
</protein>
<accession>A0ABT0BD25</accession>
<proteinExistence type="inferred from homology"/>
<dbReference type="Pfam" id="PF02321">
    <property type="entry name" value="OEP"/>
    <property type="match status" value="1"/>
</dbReference>
<dbReference type="Gene3D" id="1.20.1600.10">
    <property type="entry name" value="Outer membrane efflux proteins (OEP)"/>
    <property type="match status" value="1"/>
</dbReference>
<dbReference type="InterPro" id="IPR003423">
    <property type="entry name" value="OMP_efflux"/>
</dbReference>
<evidence type="ECO:0000256" key="1">
    <source>
        <dbReference type="ARBA" id="ARBA00007613"/>
    </source>
</evidence>
<feature type="non-terminal residue" evidence="2">
    <location>
        <position position="1"/>
    </location>
</feature>
<name>A0ABT0BD25_9SPHN</name>
<comment type="similarity">
    <text evidence="1">Belongs to the outer membrane factor (OMF) (TC 1.B.17) family.</text>
</comment>
<dbReference type="RefSeq" id="WP_327194394.1">
    <property type="nucleotide sequence ID" value="NZ_JALHLF010000030.1"/>
</dbReference>
<comment type="caution">
    <text evidence="2">The sequence shown here is derived from an EMBL/GenBank/DDBJ whole genome shotgun (WGS) entry which is preliminary data.</text>
</comment>
<dbReference type="EMBL" id="JALHLF010000030">
    <property type="protein sequence ID" value="MCJ2182927.1"/>
    <property type="molecule type" value="Genomic_DNA"/>
</dbReference>
<evidence type="ECO:0000313" key="3">
    <source>
        <dbReference type="Proteomes" id="UP001162881"/>
    </source>
</evidence>
<organism evidence="2 3">
    <name type="scientific">Novosphingobium organovorum</name>
    <dbReference type="NCBI Taxonomy" id="2930092"/>
    <lineage>
        <taxon>Bacteria</taxon>
        <taxon>Pseudomonadati</taxon>
        <taxon>Pseudomonadota</taxon>
        <taxon>Alphaproteobacteria</taxon>
        <taxon>Sphingomonadales</taxon>
        <taxon>Sphingomonadaceae</taxon>
        <taxon>Novosphingobium</taxon>
    </lineage>
</organism>
<keyword evidence="3" id="KW-1185">Reference proteome</keyword>
<reference evidence="2" key="1">
    <citation type="submission" date="2022-03" db="EMBL/GenBank/DDBJ databases">
        <title>Identification of a novel bacterium isolated from mangrove sediments.</title>
        <authorList>
            <person name="Pan X."/>
        </authorList>
    </citation>
    <scope>NUCLEOTIDE SEQUENCE</scope>
    <source>
        <strain evidence="2">B1949</strain>
    </source>
</reference>
<gene>
    <name evidence="2" type="ORF">MTR62_09515</name>
</gene>
<sequence>RAALALVDASDARAQAAARTMATAEETYRLARIAYEAGKAPLIELLAARHGLGVARGIVLDAAAARLDARARLARLQGVTITGEPVQ</sequence>